<protein>
    <submittedName>
        <fullName evidence="13">Envelope glycoprotein N</fullName>
    </submittedName>
</protein>
<keyword evidence="5" id="KW-1043">Host membrane</keyword>
<evidence type="ECO:0000256" key="9">
    <source>
        <dbReference type="ARBA" id="ARBA00023157"/>
    </source>
</evidence>
<keyword evidence="8 11" id="KW-0472">Membrane</keyword>
<proteinExistence type="inferred from homology"/>
<keyword evidence="7 11" id="KW-1133">Transmembrane helix</keyword>
<dbReference type="HAMAP" id="MF_04037">
    <property type="entry name" value="HSV_GN"/>
    <property type="match status" value="1"/>
</dbReference>
<evidence type="ECO:0000256" key="1">
    <source>
        <dbReference type="ARBA" id="ARBA00022692"/>
    </source>
</evidence>
<evidence type="ECO:0000256" key="8">
    <source>
        <dbReference type="ARBA" id="ARBA00023136"/>
    </source>
</evidence>
<gene>
    <name evidence="13" type="ORF">FaHV1S18_066</name>
</gene>
<keyword evidence="2" id="KW-0732">Signal</keyword>
<evidence type="ECO:0000256" key="5">
    <source>
        <dbReference type="ARBA" id="ARBA00022870"/>
    </source>
</evidence>
<evidence type="ECO:0000256" key="11">
    <source>
        <dbReference type="SAM" id="Phobius"/>
    </source>
</evidence>
<dbReference type="InterPro" id="IPR008647">
    <property type="entry name" value="GN_domain"/>
</dbReference>
<dbReference type="KEGG" id="vg:19738354"/>
<evidence type="ECO:0000256" key="7">
    <source>
        <dbReference type="ARBA" id="ARBA00022989"/>
    </source>
</evidence>
<evidence type="ECO:0000256" key="3">
    <source>
        <dbReference type="ARBA" id="ARBA00022812"/>
    </source>
</evidence>
<evidence type="ECO:0000256" key="6">
    <source>
        <dbReference type="ARBA" id="ARBA00022879"/>
    </source>
</evidence>
<evidence type="ECO:0000313" key="14">
    <source>
        <dbReference type="Proteomes" id="UP000146149"/>
    </source>
</evidence>
<dbReference type="RefSeq" id="YP_009046550.1">
    <property type="nucleotide sequence ID" value="NC_024450.1"/>
</dbReference>
<keyword evidence="4" id="KW-0946">Virion</keyword>
<evidence type="ECO:0000256" key="4">
    <source>
        <dbReference type="ARBA" id="ARBA00022844"/>
    </source>
</evidence>
<dbReference type="Proteomes" id="UP000146149">
    <property type="component" value="Segment"/>
</dbReference>
<keyword evidence="9" id="KW-1015">Disulfide bond</keyword>
<dbReference type="InterPro" id="IPR034707">
    <property type="entry name" value="HSV_GN"/>
</dbReference>
<keyword evidence="3" id="KW-1040">Host Golgi apparatus</keyword>
<dbReference type="GO" id="GO:0019031">
    <property type="term" value="C:viral envelope"/>
    <property type="evidence" value="ECO:0007669"/>
    <property type="project" value="UniProtKB-KW"/>
</dbReference>
<dbReference type="GeneID" id="19738354"/>
<dbReference type="OrthoDB" id="28642at10239"/>
<evidence type="ECO:0000256" key="10">
    <source>
        <dbReference type="ARBA" id="ARBA00034089"/>
    </source>
</evidence>
<organism evidence="13 14">
    <name type="scientific">Falconid herpesvirus 1</name>
    <dbReference type="NCBI Taxonomy" id="1510155"/>
    <lineage>
        <taxon>Viruses</taxon>
        <taxon>Duplodnaviria</taxon>
        <taxon>Heunggongvirae</taxon>
        <taxon>Peploviricota</taxon>
        <taxon>Herviviricetes</taxon>
        <taxon>Herpesvirales</taxon>
        <taxon>Orthoherpesviridae</taxon>
        <taxon>Alphaherpesvirinae</taxon>
        <taxon>Mardivirus</taxon>
        <taxon>Mardivirus columbidalpha1</taxon>
    </lineage>
</organism>
<evidence type="ECO:0000259" key="12">
    <source>
        <dbReference type="Pfam" id="PF05702"/>
    </source>
</evidence>
<comment type="function">
    <text evidence="10">Envelope glycoprotein necessary for proper maturation of gM and modulation of its membrane fusion activity. Also plays a critical role in virion morphogenesis.</text>
</comment>
<sequence>MDLRLALKVLICAICVALTIATNGRRDTVAATGNDFWSPHCSAVGVSIAFSSTFSIMFYLGLLTVIVSLLAGSYHACFRLFAKEMFTQAW</sequence>
<reference evidence="13 14" key="1">
    <citation type="journal article" date="2014" name="Virus Res.">
        <title>Molecular characterization of the complete genome of falconid herpesvirus strain S-18.</title>
        <authorList>
            <person name="Spatz S.J."/>
            <person name="Volkening J.D."/>
            <person name="Ross T.A."/>
        </authorList>
    </citation>
    <scope>NUCLEOTIDE SEQUENCE [LARGE SCALE GENOMIC DNA]</scope>
    <source>
        <strain evidence="13">S-18</strain>
    </source>
</reference>
<dbReference type="EMBL" id="KJ668231">
    <property type="protein sequence ID" value="AID52756.1"/>
    <property type="molecule type" value="Genomic_DNA"/>
</dbReference>
<feature type="domain" description="Envelope glycoprotein N" evidence="12">
    <location>
        <begin position="5"/>
        <end position="90"/>
    </location>
</feature>
<accession>A0A068EPA5</accession>
<feature type="transmembrane region" description="Helical" evidence="11">
    <location>
        <begin position="48"/>
        <end position="71"/>
    </location>
</feature>
<keyword evidence="6 13" id="KW-0261">Viral envelope protein</keyword>
<keyword evidence="1 11" id="KW-0812">Transmembrane</keyword>
<dbReference type="Pfam" id="PF05702">
    <property type="entry name" value="Herpes_UL49_5"/>
    <property type="match status" value="1"/>
</dbReference>
<evidence type="ECO:0000313" key="13">
    <source>
        <dbReference type="EMBL" id="AID52756.1"/>
    </source>
</evidence>
<evidence type="ECO:0000256" key="2">
    <source>
        <dbReference type="ARBA" id="ARBA00022729"/>
    </source>
</evidence>
<name>A0A068EPA5_9ALPH</name>